<evidence type="ECO:0000256" key="1">
    <source>
        <dbReference type="ARBA" id="ARBA00004651"/>
    </source>
</evidence>
<dbReference type="SUPFAM" id="SSF161098">
    <property type="entry name" value="MetI-like"/>
    <property type="match status" value="1"/>
</dbReference>
<dbReference type="Pfam" id="PF00528">
    <property type="entry name" value="BPD_transp_1"/>
    <property type="match status" value="1"/>
</dbReference>
<feature type="domain" description="ABC transmembrane type-1" evidence="9">
    <location>
        <begin position="89"/>
        <end position="302"/>
    </location>
</feature>
<comment type="subcellular location">
    <subcellularLocation>
        <location evidence="1 7">Cell membrane</location>
        <topology evidence="1 7">Multi-pass membrane protein</topology>
    </subcellularLocation>
</comment>
<proteinExistence type="inferred from homology"/>
<keyword evidence="2 7" id="KW-0813">Transport</keyword>
<dbReference type="AlphaFoldDB" id="A0A1H2K6V9"/>
<keyword evidence="4 7" id="KW-0812">Transmembrane</keyword>
<evidence type="ECO:0000256" key="2">
    <source>
        <dbReference type="ARBA" id="ARBA00022448"/>
    </source>
</evidence>
<keyword evidence="11" id="KW-1185">Reference proteome</keyword>
<evidence type="ECO:0000256" key="4">
    <source>
        <dbReference type="ARBA" id="ARBA00022692"/>
    </source>
</evidence>
<keyword evidence="6 7" id="KW-0472">Membrane</keyword>
<gene>
    <name evidence="10" type="ORF">SAMN04488563_3476</name>
</gene>
<evidence type="ECO:0000313" key="11">
    <source>
        <dbReference type="Proteomes" id="UP000182977"/>
    </source>
</evidence>
<feature type="compositionally biased region" description="Low complexity" evidence="8">
    <location>
        <begin position="1"/>
        <end position="10"/>
    </location>
</feature>
<dbReference type="CDD" id="cd06261">
    <property type="entry name" value="TM_PBP2"/>
    <property type="match status" value="1"/>
</dbReference>
<keyword evidence="3" id="KW-1003">Cell membrane</keyword>
<evidence type="ECO:0000256" key="6">
    <source>
        <dbReference type="ARBA" id="ARBA00023136"/>
    </source>
</evidence>
<evidence type="ECO:0000313" key="10">
    <source>
        <dbReference type="EMBL" id="SDU64201.1"/>
    </source>
</evidence>
<feature type="transmembrane region" description="Helical" evidence="7">
    <location>
        <begin position="281"/>
        <end position="303"/>
    </location>
</feature>
<comment type="similarity">
    <text evidence="7">Belongs to the binding-protein-dependent transport system permease family.</text>
</comment>
<dbReference type="GO" id="GO:0005886">
    <property type="term" value="C:plasma membrane"/>
    <property type="evidence" value="ECO:0007669"/>
    <property type="project" value="UniProtKB-SubCell"/>
</dbReference>
<sequence>MTTTTTSVVRRGGDTRRRPRSTGRASRTAWLFIAPNLVGFLCFTLVPLLAAVAIAFTDWNVVSGIDGIAFVGLANFTEALGSGTLWATVARTAFYAGTAVPLTMLGGLGLALLLNREIPGRTVLRVLFFLPHVVTSVAIGLVWLLLLNPDSGIVNAGLRGIGVDSPPDWLISQTWGLPSLVLIAVWSAVGYNAVIYLSALQGMPVDLYEAAALDGAGAFRRFTTVTWPALMPITTFLAITMTIGQSQGFGLIAFLTQGGPGDSTTTLSYYMYQQGFQFYRFGYAAAIGMISFAGVLVLTAFFWRFQKGRGLYT</sequence>
<dbReference type="InterPro" id="IPR035906">
    <property type="entry name" value="MetI-like_sf"/>
</dbReference>
<feature type="transmembrane region" description="Helical" evidence="7">
    <location>
        <begin position="93"/>
        <end position="114"/>
    </location>
</feature>
<feature type="transmembrane region" description="Helical" evidence="7">
    <location>
        <begin position="29"/>
        <end position="56"/>
    </location>
</feature>
<dbReference type="SUPFAM" id="SSF160964">
    <property type="entry name" value="MalF N-terminal region-like"/>
    <property type="match status" value="1"/>
</dbReference>
<evidence type="ECO:0000259" key="9">
    <source>
        <dbReference type="PROSITE" id="PS50928"/>
    </source>
</evidence>
<dbReference type="PANTHER" id="PTHR30193">
    <property type="entry name" value="ABC TRANSPORTER PERMEASE PROTEIN"/>
    <property type="match status" value="1"/>
</dbReference>
<protein>
    <submittedName>
        <fullName evidence="10">Carbohydrate ABC transporter membrane protein 1, CUT1 family</fullName>
    </submittedName>
</protein>
<evidence type="ECO:0000256" key="8">
    <source>
        <dbReference type="SAM" id="MobiDB-lite"/>
    </source>
</evidence>
<evidence type="ECO:0000256" key="5">
    <source>
        <dbReference type="ARBA" id="ARBA00022989"/>
    </source>
</evidence>
<dbReference type="PROSITE" id="PS50928">
    <property type="entry name" value="ABC_TM1"/>
    <property type="match status" value="1"/>
</dbReference>
<reference evidence="11" key="1">
    <citation type="submission" date="2016-10" db="EMBL/GenBank/DDBJ databases">
        <authorList>
            <person name="Varghese N."/>
            <person name="Submissions S."/>
        </authorList>
    </citation>
    <scope>NUCLEOTIDE SEQUENCE [LARGE SCALE GENOMIC DNA]</scope>
    <source>
        <strain evidence="11">DSM 45079</strain>
    </source>
</reference>
<evidence type="ECO:0000256" key="7">
    <source>
        <dbReference type="RuleBase" id="RU363032"/>
    </source>
</evidence>
<dbReference type="STRING" id="419479.SAMN04488563_3476"/>
<organism evidence="10 11">
    <name type="scientific">Jiangella alkaliphila</name>
    <dbReference type="NCBI Taxonomy" id="419479"/>
    <lineage>
        <taxon>Bacteria</taxon>
        <taxon>Bacillati</taxon>
        <taxon>Actinomycetota</taxon>
        <taxon>Actinomycetes</taxon>
        <taxon>Jiangellales</taxon>
        <taxon>Jiangellaceae</taxon>
        <taxon>Jiangella</taxon>
    </lineage>
</organism>
<feature type="transmembrane region" description="Helical" evidence="7">
    <location>
        <begin position="229"/>
        <end position="255"/>
    </location>
</feature>
<dbReference type="InterPro" id="IPR000515">
    <property type="entry name" value="MetI-like"/>
</dbReference>
<dbReference type="EMBL" id="LT629791">
    <property type="protein sequence ID" value="SDU64201.1"/>
    <property type="molecule type" value="Genomic_DNA"/>
</dbReference>
<evidence type="ECO:0000256" key="3">
    <source>
        <dbReference type="ARBA" id="ARBA00022475"/>
    </source>
</evidence>
<dbReference type="Proteomes" id="UP000182977">
    <property type="component" value="Chromosome I"/>
</dbReference>
<dbReference type="Gene3D" id="1.10.3720.10">
    <property type="entry name" value="MetI-like"/>
    <property type="match status" value="1"/>
</dbReference>
<dbReference type="PANTHER" id="PTHR30193:SF41">
    <property type="entry name" value="DIACETYLCHITOBIOSE UPTAKE SYSTEM PERMEASE PROTEIN NGCF"/>
    <property type="match status" value="1"/>
</dbReference>
<feature type="transmembrane region" description="Helical" evidence="7">
    <location>
        <begin position="126"/>
        <end position="146"/>
    </location>
</feature>
<dbReference type="GO" id="GO:0055085">
    <property type="term" value="P:transmembrane transport"/>
    <property type="evidence" value="ECO:0007669"/>
    <property type="project" value="InterPro"/>
</dbReference>
<feature type="region of interest" description="Disordered" evidence="8">
    <location>
        <begin position="1"/>
        <end position="22"/>
    </location>
</feature>
<accession>A0A1H2K6V9</accession>
<dbReference type="RefSeq" id="WP_046772135.1">
    <property type="nucleotide sequence ID" value="NZ_LBMC01000056.1"/>
</dbReference>
<dbReference type="InterPro" id="IPR051393">
    <property type="entry name" value="ABC_transporter_permease"/>
</dbReference>
<keyword evidence="5 7" id="KW-1133">Transmembrane helix</keyword>
<name>A0A1H2K6V9_9ACTN</name>
<feature type="transmembrane region" description="Helical" evidence="7">
    <location>
        <begin position="175"/>
        <end position="197"/>
    </location>
</feature>
<dbReference type="OrthoDB" id="9805974at2"/>